<dbReference type="Gene3D" id="3.60.21.10">
    <property type="match status" value="1"/>
</dbReference>
<dbReference type="eggNOG" id="arCOG01145">
    <property type="taxonomic scope" value="Archaea"/>
</dbReference>
<dbReference type="Pfam" id="PF00149">
    <property type="entry name" value="Metallophos"/>
    <property type="match status" value="1"/>
</dbReference>
<evidence type="ECO:0000313" key="2">
    <source>
        <dbReference type="EMBL" id="ELZ24439.1"/>
    </source>
</evidence>
<name>M0CRE1_9EURY</name>
<dbReference type="OrthoDB" id="50367at2157"/>
<gene>
    <name evidence="2" type="ORF">C477_00720</name>
</gene>
<organism evidence="2 3">
    <name type="scientific">Haloterrigena salina JCM 13891</name>
    <dbReference type="NCBI Taxonomy" id="1227488"/>
    <lineage>
        <taxon>Archaea</taxon>
        <taxon>Methanobacteriati</taxon>
        <taxon>Methanobacteriota</taxon>
        <taxon>Stenosarchaea group</taxon>
        <taxon>Halobacteria</taxon>
        <taxon>Halobacteriales</taxon>
        <taxon>Natrialbaceae</taxon>
        <taxon>Haloterrigena</taxon>
    </lineage>
</organism>
<accession>M0CRE1</accession>
<dbReference type="AlphaFoldDB" id="M0CRE1"/>
<evidence type="ECO:0000259" key="1">
    <source>
        <dbReference type="Pfam" id="PF00149"/>
    </source>
</evidence>
<dbReference type="PATRIC" id="fig|1227488.3.peg.147"/>
<keyword evidence="3" id="KW-1185">Reference proteome</keyword>
<dbReference type="SUPFAM" id="SSF56300">
    <property type="entry name" value="Metallo-dependent phosphatases"/>
    <property type="match status" value="1"/>
</dbReference>
<dbReference type="InterPro" id="IPR029052">
    <property type="entry name" value="Metallo-depent_PP-like"/>
</dbReference>
<comment type="caution">
    <text evidence="2">The sequence shown here is derived from an EMBL/GenBank/DDBJ whole genome shotgun (WGS) entry which is preliminary data.</text>
</comment>
<reference evidence="2 3" key="1">
    <citation type="journal article" date="2014" name="PLoS Genet.">
        <title>Phylogenetically driven sequencing of extremely halophilic archaea reveals strategies for static and dynamic osmo-response.</title>
        <authorList>
            <person name="Becker E.A."/>
            <person name="Seitzer P.M."/>
            <person name="Tritt A."/>
            <person name="Larsen D."/>
            <person name="Krusor M."/>
            <person name="Yao A.I."/>
            <person name="Wu D."/>
            <person name="Madern D."/>
            <person name="Eisen J.A."/>
            <person name="Darling A.E."/>
            <person name="Facciotti M.T."/>
        </authorList>
    </citation>
    <scope>NUCLEOTIDE SEQUENCE [LARGE SCALE GENOMIC DNA]</scope>
    <source>
        <strain evidence="2 3">JCM 13891</strain>
    </source>
</reference>
<dbReference type="InterPro" id="IPR004843">
    <property type="entry name" value="Calcineurin-like_PHP"/>
</dbReference>
<evidence type="ECO:0000313" key="3">
    <source>
        <dbReference type="Proteomes" id="UP000011657"/>
    </source>
</evidence>
<dbReference type="EMBL" id="AOIS01000005">
    <property type="protein sequence ID" value="ELZ24439.1"/>
    <property type="molecule type" value="Genomic_DNA"/>
</dbReference>
<sequence>MRLLVLGDLHLGEDGFDAEPHPSWDRFDAILTVGDVTHSRVTVTDGRPQQGELVGLEEARAFFRQLDDLGVPVLTVPGNHDYRRHAEVVREPTRVRNLHRETYPIEGYRAFGLGSETFDAGPEVRYDPDAVTEPDDPDAWLERALDCAGRGEADAPLPELRERIDAFDDQFATYTDRYETLRSLATECEGEPNAGRIALTHLPPFDTPLDRVAESVPRIGGRHWGSIALKNVLTECDISFVACGHIHEREGVATVADTPCLNAGFRSGYDVTLEGDDVSIADAEPPER</sequence>
<feature type="domain" description="Calcineurin-like phosphoesterase" evidence="1">
    <location>
        <begin position="1"/>
        <end position="248"/>
    </location>
</feature>
<protein>
    <submittedName>
        <fullName evidence="2">Metallophosphoesterase</fullName>
    </submittedName>
</protein>
<dbReference type="RefSeq" id="WP_008892493.1">
    <property type="nucleotide sequence ID" value="NZ_AOIS01000005.1"/>
</dbReference>
<dbReference type="GO" id="GO:0016787">
    <property type="term" value="F:hydrolase activity"/>
    <property type="evidence" value="ECO:0007669"/>
    <property type="project" value="InterPro"/>
</dbReference>
<proteinExistence type="predicted"/>
<dbReference type="Proteomes" id="UP000011657">
    <property type="component" value="Unassembled WGS sequence"/>
</dbReference>